<dbReference type="FunFam" id="1.50.10.20:FF:000012">
    <property type="entry name" value="Geranylgeranyl transferase type-2 subunit beta"/>
    <property type="match status" value="1"/>
</dbReference>
<feature type="domain" description="Protein kinase" evidence="15">
    <location>
        <begin position="311"/>
        <end position="619"/>
    </location>
</feature>
<dbReference type="GO" id="GO:0005968">
    <property type="term" value="C:Rab-protein geranylgeranyltransferase complex"/>
    <property type="evidence" value="ECO:0007669"/>
    <property type="project" value="TreeGrafter"/>
</dbReference>
<evidence type="ECO:0000313" key="16">
    <source>
        <dbReference type="EMBL" id="KRY36574.1"/>
    </source>
</evidence>
<evidence type="ECO:0000256" key="1">
    <source>
        <dbReference type="ARBA" id="ARBA00001947"/>
    </source>
</evidence>
<dbReference type="GO" id="GO:0046872">
    <property type="term" value="F:metal ion binding"/>
    <property type="evidence" value="ECO:0007669"/>
    <property type="project" value="UniProtKB-KW"/>
</dbReference>
<accession>A0A0V1BI14</accession>
<keyword evidence="9" id="KW-0862">Zinc</keyword>
<dbReference type="PANTHER" id="PTHR11774:SF11">
    <property type="entry name" value="GERANYLGERANYL TRANSFERASE TYPE-2 SUBUNIT BETA"/>
    <property type="match status" value="1"/>
</dbReference>
<keyword evidence="7" id="KW-0479">Metal-binding</keyword>
<evidence type="ECO:0000256" key="6">
    <source>
        <dbReference type="ARBA" id="ARBA00022679"/>
    </source>
</evidence>
<name>A0A0V1BI14_TRISP</name>
<dbReference type="InterPro" id="IPR011009">
    <property type="entry name" value="Kinase-like_dom_sf"/>
</dbReference>
<comment type="catalytic activity">
    <reaction evidence="14">
        <text>geranylgeranyl diphosphate + L-cysteinyl-[protein] = S-geranylgeranyl-L-cysteinyl-[protein] + diphosphate</text>
        <dbReference type="Rhea" id="RHEA:21240"/>
        <dbReference type="Rhea" id="RHEA-COMP:10131"/>
        <dbReference type="Rhea" id="RHEA-COMP:11537"/>
        <dbReference type="ChEBI" id="CHEBI:29950"/>
        <dbReference type="ChEBI" id="CHEBI:33019"/>
        <dbReference type="ChEBI" id="CHEBI:57533"/>
        <dbReference type="ChEBI" id="CHEBI:86021"/>
        <dbReference type="EC" id="2.5.1.60"/>
    </reaction>
</comment>
<dbReference type="GO" id="GO:0072657">
    <property type="term" value="P:protein localization to membrane"/>
    <property type="evidence" value="ECO:0007669"/>
    <property type="project" value="UniProtKB-ARBA"/>
</dbReference>
<evidence type="ECO:0000256" key="7">
    <source>
        <dbReference type="ARBA" id="ARBA00022723"/>
    </source>
</evidence>
<dbReference type="SUPFAM" id="SSF56112">
    <property type="entry name" value="Protein kinase-like (PK-like)"/>
    <property type="match status" value="1"/>
</dbReference>
<reference evidence="16 17" key="1">
    <citation type="submission" date="2015-01" db="EMBL/GenBank/DDBJ databases">
        <title>Evolution of Trichinella species and genotypes.</title>
        <authorList>
            <person name="Korhonen P.K."/>
            <person name="Edoardo P."/>
            <person name="Giuseppe L.R."/>
            <person name="Gasser R.B."/>
        </authorList>
    </citation>
    <scope>NUCLEOTIDE SEQUENCE [LARGE SCALE GENOMIC DNA]</scope>
    <source>
        <strain evidence="16">ISS3</strain>
    </source>
</reference>
<dbReference type="SUPFAM" id="SSF48239">
    <property type="entry name" value="Terpenoid cyclases/Protein prenyltransferases"/>
    <property type="match status" value="1"/>
</dbReference>
<dbReference type="Gene3D" id="1.50.10.20">
    <property type="match status" value="1"/>
</dbReference>
<evidence type="ECO:0000256" key="4">
    <source>
        <dbReference type="ARBA" id="ARBA00012656"/>
    </source>
</evidence>
<comment type="subunit">
    <text evidence="3">Heterodimer of an alpha and a beta subunit.</text>
</comment>
<dbReference type="CDD" id="cd02894">
    <property type="entry name" value="GGTase-II"/>
    <property type="match status" value="1"/>
</dbReference>
<dbReference type="InterPro" id="IPR008271">
    <property type="entry name" value="Ser/Thr_kinase_AS"/>
</dbReference>
<dbReference type="Gene3D" id="1.10.510.10">
    <property type="entry name" value="Transferase(Phosphotransferase) domain 1"/>
    <property type="match status" value="1"/>
</dbReference>
<dbReference type="InterPro" id="IPR008930">
    <property type="entry name" value="Terpenoid_cyclase/PrenylTrfase"/>
</dbReference>
<dbReference type="EMBL" id="JYDH01000041">
    <property type="protein sequence ID" value="KRY36574.1"/>
    <property type="molecule type" value="Genomic_DNA"/>
</dbReference>
<dbReference type="FunFam" id="1.10.510.10:FF:000203">
    <property type="entry name" value="Cyclin-dependent kinase 9"/>
    <property type="match status" value="1"/>
</dbReference>
<evidence type="ECO:0000256" key="11">
    <source>
        <dbReference type="ARBA" id="ARBA00031218"/>
    </source>
</evidence>
<sequence length="674" mass="76792">MFALKDVIIKESAPKELLLEKHCDFLQQFQQKKNEFEYIFSEPFRMSGVFWCLAALDIANSLDKVNAQDVIEFVLSCQHSNGGFSSSVDNDPHLLHTLSAVQILTLYNCTNLMNIDGVVEYVKKLQQEDGSFAGDEWGEIDSRFSFCAVATLSLLNRLNDIDVRKAVGFVLKCRNFDGGFGTRPGSESHAGQVYCCVGVLAMTKHLNTIDVDQLAWWLAERQCKSGGLNGRPEKLPDVCYSWWVLASLKILGRHEWIDKKCLREFILACQEEENGGFSDRPGDEPDPFHTLFGLAGLSLLREESLKPHYVYLYIKYIGKITVGHCFAIVKEELETVEYPVAIGGQEYNGITKFGKSSKHEIGKQFPITAIREIRILQKVRHQNVTELLEVCRSRASSYNSGRSTFYLVFAFCEHDLAGLLSNVHVKFSLGEIKEVMKQLLDGLFFIHMQKILHRDMKAANVLITKSGVLKLADFGLARPLNKQNPRYTNRVVTLWYRPPELLLGDRKYTTAIDIWGAGCIMAEMWTRSPIMQASGNTEQHQIMLISQLCGSITPTVWPGVEHLPLFHMLKLPVDQKRRVKERLKPYIRDAQALDLIDALLTLDPTKRIDADRALNHQFFWQDPMPVPLHRMLSQHTTSMFEYLAPVRRRGGVQNNAPVQPTSHMRMESYQDRVF</sequence>
<dbReference type="GO" id="GO:0004663">
    <property type="term" value="F:Rab geranylgeranyltransferase activity"/>
    <property type="evidence" value="ECO:0007669"/>
    <property type="project" value="UniProtKB-EC"/>
</dbReference>
<dbReference type="AlphaFoldDB" id="A0A0V1BI14"/>
<evidence type="ECO:0000256" key="14">
    <source>
        <dbReference type="ARBA" id="ARBA00047658"/>
    </source>
</evidence>
<keyword evidence="5" id="KW-0637">Prenyltransferase</keyword>
<dbReference type="PROSITE" id="PS00108">
    <property type="entry name" value="PROTEIN_KINASE_ST"/>
    <property type="match status" value="1"/>
</dbReference>
<dbReference type="SMART" id="SM00220">
    <property type="entry name" value="S_TKc"/>
    <property type="match status" value="1"/>
</dbReference>
<dbReference type="OrthoDB" id="5428259at2759"/>
<evidence type="ECO:0000259" key="15">
    <source>
        <dbReference type="PROSITE" id="PS50011"/>
    </source>
</evidence>
<evidence type="ECO:0000256" key="2">
    <source>
        <dbReference type="ARBA" id="ARBA00010497"/>
    </source>
</evidence>
<evidence type="ECO:0000313" key="17">
    <source>
        <dbReference type="Proteomes" id="UP000054776"/>
    </source>
</evidence>
<dbReference type="EC" id="2.5.1.60" evidence="4"/>
<evidence type="ECO:0000256" key="9">
    <source>
        <dbReference type="ARBA" id="ARBA00022833"/>
    </source>
</evidence>
<dbReference type="Pfam" id="PF00432">
    <property type="entry name" value="Prenyltrans"/>
    <property type="match status" value="1"/>
</dbReference>
<dbReference type="PROSITE" id="PS50011">
    <property type="entry name" value="PROTEIN_KINASE_DOM"/>
    <property type="match status" value="1"/>
</dbReference>
<keyword evidence="6 16" id="KW-0808">Transferase</keyword>
<gene>
    <name evidence="16" type="primary">cdk9</name>
    <name evidence="16" type="ORF">T01_13016</name>
</gene>
<dbReference type="InterPro" id="IPR001330">
    <property type="entry name" value="Prenyltrans"/>
</dbReference>
<dbReference type="Proteomes" id="UP000054776">
    <property type="component" value="Unassembled WGS sequence"/>
</dbReference>
<evidence type="ECO:0000256" key="10">
    <source>
        <dbReference type="ARBA" id="ARBA00030816"/>
    </source>
</evidence>
<proteinExistence type="inferred from homology"/>
<comment type="similarity">
    <text evidence="2">Belongs to the protein prenyltransferase subunit beta family.</text>
</comment>
<dbReference type="InterPro" id="IPR000719">
    <property type="entry name" value="Prot_kinase_dom"/>
</dbReference>
<keyword evidence="17" id="KW-1185">Reference proteome</keyword>
<evidence type="ECO:0000256" key="12">
    <source>
        <dbReference type="ARBA" id="ARBA00032712"/>
    </source>
</evidence>
<organism evidence="16 17">
    <name type="scientific">Trichinella spiralis</name>
    <name type="common">Trichina worm</name>
    <dbReference type="NCBI Taxonomy" id="6334"/>
    <lineage>
        <taxon>Eukaryota</taxon>
        <taxon>Metazoa</taxon>
        <taxon>Ecdysozoa</taxon>
        <taxon>Nematoda</taxon>
        <taxon>Enoplea</taxon>
        <taxon>Dorylaimia</taxon>
        <taxon>Trichinellida</taxon>
        <taxon>Trichinellidae</taxon>
        <taxon>Trichinella</taxon>
    </lineage>
</organism>
<dbReference type="InterPro" id="IPR045089">
    <property type="entry name" value="PGGT1B-like"/>
</dbReference>
<comment type="cofactor">
    <cofactor evidence="1">
        <name>Zn(2+)</name>
        <dbReference type="ChEBI" id="CHEBI:29105"/>
    </cofactor>
</comment>
<protein>
    <recommendedName>
        <fullName evidence="4">protein geranylgeranyltransferase type II</fullName>
        <ecNumber evidence="4">2.5.1.60</ecNumber>
    </recommendedName>
    <alternativeName>
        <fullName evidence="10">Geranylgeranyl transferase type II subunit beta</fullName>
    </alternativeName>
    <alternativeName>
        <fullName evidence="12">Rab geranyl-geranyltransferase subunit beta</fullName>
    </alternativeName>
    <alternativeName>
        <fullName evidence="11">Rab geranylgeranyltransferase subunit beta</fullName>
    </alternativeName>
    <alternativeName>
        <fullName evidence="13">Type II protein geranyl-geranyltransferase subunit beta</fullName>
    </alternativeName>
</protein>
<evidence type="ECO:0000256" key="13">
    <source>
        <dbReference type="ARBA" id="ARBA00032766"/>
    </source>
</evidence>
<evidence type="ECO:0000256" key="5">
    <source>
        <dbReference type="ARBA" id="ARBA00022602"/>
    </source>
</evidence>
<dbReference type="Pfam" id="PF00069">
    <property type="entry name" value="Pkinase"/>
    <property type="match status" value="1"/>
</dbReference>
<dbReference type="GO" id="GO:0004672">
    <property type="term" value="F:protein kinase activity"/>
    <property type="evidence" value="ECO:0007669"/>
    <property type="project" value="InterPro"/>
</dbReference>
<keyword evidence="8" id="KW-0677">Repeat</keyword>
<dbReference type="PANTHER" id="PTHR11774">
    <property type="entry name" value="GERANYLGERANYL TRANSFERASE TYPE BETA SUBUNIT"/>
    <property type="match status" value="1"/>
</dbReference>
<dbReference type="InterPro" id="IPR026873">
    <property type="entry name" value="Ptb1"/>
</dbReference>
<comment type="caution">
    <text evidence="16">The sequence shown here is derived from an EMBL/GenBank/DDBJ whole genome shotgun (WGS) entry which is preliminary data.</text>
</comment>
<dbReference type="GO" id="GO:0005524">
    <property type="term" value="F:ATP binding"/>
    <property type="evidence" value="ECO:0007669"/>
    <property type="project" value="InterPro"/>
</dbReference>
<evidence type="ECO:0000256" key="3">
    <source>
        <dbReference type="ARBA" id="ARBA00011355"/>
    </source>
</evidence>
<evidence type="ECO:0000256" key="8">
    <source>
        <dbReference type="ARBA" id="ARBA00022737"/>
    </source>
</evidence>
<dbReference type="Gene3D" id="3.30.200.20">
    <property type="entry name" value="Phosphorylase Kinase, domain 1"/>
    <property type="match status" value="1"/>
</dbReference>